<sequence length="307" mass="32001">MDATTTVTPSAPAPRPARRPSARRLAPPRMSALTWTGLVLLGLFLLLAVFGPMLAGDPAARTGEQLASPSPHHLFGTDHLQRDLFARTAAGARVSLLVAVAGVAFGLLVAVPAGLVAGYFGGRWPDDLIMRLLEALQALPLFVFAMFVIGVTGTGDSHLGPVTVSATAKVILLLGVGFIPYFARVTRSATLVEAQEDYVDALRVLGVPRWRIVGGELLVNVLPPVLVQAFLWLGIAIFAESALSFLGLGIQAPAPSLGNILGDATGYLLLGAWWYSIIPGLVILVATVGFNLAGDGLGDALDADGRG</sequence>
<dbReference type="PANTHER" id="PTHR43386:SF1">
    <property type="entry name" value="D,D-DIPEPTIDE TRANSPORT SYSTEM PERMEASE PROTEIN DDPC-RELATED"/>
    <property type="match status" value="1"/>
</dbReference>
<keyword evidence="6 7" id="KW-0472">Membrane</keyword>
<keyword evidence="4 7" id="KW-0812">Transmembrane</keyword>
<dbReference type="InterPro" id="IPR050366">
    <property type="entry name" value="BP-dependent_transpt_permease"/>
</dbReference>
<dbReference type="PANTHER" id="PTHR43386">
    <property type="entry name" value="OLIGOPEPTIDE TRANSPORT SYSTEM PERMEASE PROTEIN APPC"/>
    <property type="match status" value="1"/>
</dbReference>
<feature type="transmembrane region" description="Helical" evidence="7">
    <location>
        <begin position="132"/>
        <end position="152"/>
    </location>
</feature>
<name>A0ABV4R3C8_9ACTN</name>
<feature type="domain" description="ABC transmembrane type-1" evidence="9">
    <location>
        <begin position="92"/>
        <end position="294"/>
    </location>
</feature>
<feature type="region of interest" description="Disordered" evidence="8">
    <location>
        <begin position="1"/>
        <end position="25"/>
    </location>
</feature>
<dbReference type="InterPro" id="IPR000515">
    <property type="entry name" value="MetI-like"/>
</dbReference>
<evidence type="ECO:0000256" key="7">
    <source>
        <dbReference type="RuleBase" id="RU363032"/>
    </source>
</evidence>
<accession>A0ABV4R3C8</accession>
<evidence type="ECO:0000256" key="6">
    <source>
        <dbReference type="ARBA" id="ARBA00023136"/>
    </source>
</evidence>
<keyword evidence="2 7" id="KW-0813">Transport</keyword>
<dbReference type="PROSITE" id="PS50928">
    <property type="entry name" value="ABC_TM1"/>
    <property type="match status" value="1"/>
</dbReference>
<dbReference type="InterPro" id="IPR035906">
    <property type="entry name" value="MetI-like_sf"/>
</dbReference>
<protein>
    <submittedName>
        <fullName evidence="10">ABC transporter permease</fullName>
    </submittedName>
</protein>
<evidence type="ECO:0000313" key="11">
    <source>
        <dbReference type="Proteomes" id="UP001569904"/>
    </source>
</evidence>
<feature type="transmembrane region" description="Helical" evidence="7">
    <location>
        <begin position="164"/>
        <end position="183"/>
    </location>
</feature>
<keyword evidence="11" id="KW-1185">Reference proteome</keyword>
<dbReference type="EMBL" id="JAXCEH010000021">
    <property type="protein sequence ID" value="MFA1557414.1"/>
    <property type="molecule type" value="Genomic_DNA"/>
</dbReference>
<proteinExistence type="inferred from homology"/>
<organism evidence="10 11">
    <name type="scientific">Actinomadura chokoriensis</name>
    <dbReference type="NCBI Taxonomy" id="454156"/>
    <lineage>
        <taxon>Bacteria</taxon>
        <taxon>Bacillati</taxon>
        <taxon>Actinomycetota</taxon>
        <taxon>Actinomycetes</taxon>
        <taxon>Streptosporangiales</taxon>
        <taxon>Thermomonosporaceae</taxon>
        <taxon>Actinomadura</taxon>
    </lineage>
</organism>
<reference evidence="10 11" key="1">
    <citation type="submission" date="2023-11" db="EMBL/GenBank/DDBJ databases">
        <title>Actinomadura monticuli sp. nov., isolated from volcanic ash.</title>
        <authorList>
            <person name="Lee S.D."/>
            <person name="Yang H."/>
            <person name="Kim I.S."/>
        </authorList>
    </citation>
    <scope>NUCLEOTIDE SEQUENCE [LARGE SCALE GENOMIC DNA]</scope>
    <source>
        <strain evidence="10 11">DSM 45346</strain>
    </source>
</reference>
<evidence type="ECO:0000313" key="10">
    <source>
        <dbReference type="EMBL" id="MFA1557414.1"/>
    </source>
</evidence>
<evidence type="ECO:0000259" key="9">
    <source>
        <dbReference type="PROSITE" id="PS50928"/>
    </source>
</evidence>
<dbReference type="SUPFAM" id="SSF161098">
    <property type="entry name" value="MetI-like"/>
    <property type="match status" value="1"/>
</dbReference>
<dbReference type="RefSeq" id="WP_371944160.1">
    <property type="nucleotide sequence ID" value="NZ_JAXCEH010000021.1"/>
</dbReference>
<evidence type="ECO:0000256" key="2">
    <source>
        <dbReference type="ARBA" id="ARBA00022448"/>
    </source>
</evidence>
<feature type="transmembrane region" description="Helical" evidence="7">
    <location>
        <begin position="272"/>
        <end position="293"/>
    </location>
</feature>
<evidence type="ECO:0000256" key="5">
    <source>
        <dbReference type="ARBA" id="ARBA00022989"/>
    </source>
</evidence>
<gene>
    <name evidence="10" type="ORF">SM436_27355</name>
</gene>
<evidence type="ECO:0000256" key="3">
    <source>
        <dbReference type="ARBA" id="ARBA00022475"/>
    </source>
</evidence>
<keyword evidence="5 7" id="KW-1133">Transmembrane helix</keyword>
<keyword evidence="3" id="KW-1003">Cell membrane</keyword>
<dbReference type="Proteomes" id="UP001569904">
    <property type="component" value="Unassembled WGS sequence"/>
</dbReference>
<dbReference type="CDD" id="cd06261">
    <property type="entry name" value="TM_PBP2"/>
    <property type="match status" value="1"/>
</dbReference>
<feature type="transmembrane region" description="Helical" evidence="7">
    <location>
        <begin position="94"/>
        <end position="120"/>
    </location>
</feature>
<evidence type="ECO:0000256" key="1">
    <source>
        <dbReference type="ARBA" id="ARBA00004651"/>
    </source>
</evidence>
<evidence type="ECO:0000256" key="4">
    <source>
        <dbReference type="ARBA" id="ARBA00022692"/>
    </source>
</evidence>
<dbReference type="Pfam" id="PF00528">
    <property type="entry name" value="BPD_transp_1"/>
    <property type="match status" value="1"/>
</dbReference>
<comment type="subcellular location">
    <subcellularLocation>
        <location evidence="1 7">Cell membrane</location>
        <topology evidence="1 7">Multi-pass membrane protein</topology>
    </subcellularLocation>
</comment>
<dbReference type="Gene3D" id="1.10.3720.10">
    <property type="entry name" value="MetI-like"/>
    <property type="match status" value="1"/>
</dbReference>
<comment type="similarity">
    <text evidence="7">Belongs to the binding-protein-dependent transport system permease family.</text>
</comment>
<evidence type="ECO:0000256" key="8">
    <source>
        <dbReference type="SAM" id="MobiDB-lite"/>
    </source>
</evidence>
<comment type="caution">
    <text evidence="10">The sequence shown here is derived from an EMBL/GenBank/DDBJ whole genome shotgun (WGS) entry which is preliminary data.</text>
</comment>
<feature type="transmembrane region" description="Helical" evidence="7">
    <location>
        <begin position="32"/>
        <end position="55"/>
    </location>
</feature>